<dbReference type="PANTHER" id="PTHR30582:SF33">
    <property type="entry name" value="EXPORTED PROTEIN"/>
    <property type="match status" value="1"/>
</dbReference>
<feature type="active site" description="Nucleophile" evidence="6">
    <location>
        <position position="436"/>
    </location>
</feature>
<dbReference type="AlphaFoldDB" id="A0A0R1H1C8"/>
<evidence type="ECO:0000256" key="2">
    <source>
        <dbReference type="ARBA" id="ARBA00022679"/>
    </source>
</evidence>
<evidence type="ECO:0000256" key="4">
    <source>
        <dbReference type="ARBA" id="ARBA00022984"/>
    </source>
</evidence>
<keyword evidence="7" id="KW-0472">Membrane</keyword>
<dbReference type="SUPFAM" id="SSF141523">
    <property type="entry name" value="L,D-transpeptidase catalytic domain-like"/>
    <property type="match status" value="1"/>
</dbReference>
<evidence type="ECO:0000256" key="3">
    <source>
        <dbReference type="ARBA" id="ARBA00022960"/>
    </source>
</evidence>
<comment type="pathway">
    <text evidence="1 6">Cell wall biogenesis; peptidoglycan biosynthesis.</text>
</comment>
<keyword evidence="7" id="KW-1133">Transmembrane helix</keyword>
<dbReference type="OrthoDB" id="3176960at2"/>
<feature type="active site" description="Proton donor/acceptor" evidence="6">
    <location>
        <position position="415"/>
    </location>
</feature>
<feature type="domain" description="L,D-TPase catalytic" evidence="8">
    <location>
        <begin position="335"/>
        <end position="460"/>
    </location>
</feature>
<proteinExistence type="predicted"/>
<dbReference type="InterPro" id="IPR050979">
    <property type="entry name" value="LD-transpeptidase"/>
</dbReference>
<dbReference type="PANTHER" id="PTHR30582">
    <property type="entry name" value="L,D-TRANSPEPTIDASE"/>
    <property type="match status" value="1"/>
</dbReference>
<dbReference type="InterPro" id="IPR038063">
    <property type="entry name" value="Transpep_catalytic_dom"/>
</dbReference>
<feature type="transmembrane region" description="Helical" evidence="7">
    <location>
        <begin position="7"/>
        <end position="28"/>
    </location>
</feature>
<evidence type="ECO:0000313" key="9">
    <source>
        <dbReference type="EMBL" id="KRK40413.1"/>
    </source>
</evidence>
<accession>A0A0R1H1C8</accession>
<dbReference type="GO" id="GO:0071555">
    <property type="term" value="P:cell wall organization"/>
    <property type="evidence" value="ECO:0007669"/>
    <property type="project" value="UniProtKB-UniRule"/>
</dbReference>
<name>A0A0R1H1C8_9LACO</name>
<dbReference type="SUPFAM" id="SSF143985">
    <property type="entry name" value="L,D-transpeptidase pre-catalytic domain-like"/>
    <property type="match status" value="1"/>
</dbReference>
<dbReference type="PATRIC" id="fig|1423726.3.peg.916"/>
<dbReference type="STRING" id="1423726.FC07_GL000891"/>
<evidence type="ECO:0000256" key="6">
    <source>
        <dbReference type="PROSITE-ProRule" id="PRU01373"/>
    </source>
</evidence>
<evidence type="ECO:0000256" key="5">
    <source>
        <dbReference type="ARBA" id="ARBA00023316"/>
    </source>
</evidence>
<keyword evidence="4 6" id="KW-0573">Peptidoglycan synthesis</keyword>
<evidence type="ECO:0000313" key="10">
    <source>
        <dbReference type="Proteomes" id="UP000051461"/>
    </source>
</evidence>
<keyword evidence="5 6" id="KW-0961">Cell wall biogenesis/degradation</keyword>
<keyword evidence="2" id="KW-0808">Transferase</keyword>
<dbReference type="GO" id="GO:0005576">
    <property type="term" value="C:extracellular region"/>
    <property type="evidence" value="ECO:0007669"/>
    <property type="project" value="TreeGrafter"/>
</dbReference>
<evidence type="ECO:0000256" key="7">
    <source>
        <dbReference type="SAM" id="Phobius"/>
    </source>
</evidence>
<keyword evidence="3 6" id="KW-0133">Cell shape</keyword>
<dbReference type="RefSeq" id="WP_057903592.1">
    <property type="nucleotide sequence ID" value="NZ_AZDA01000014.1"/>
</dbReference>
<dbReference type="Gene3D" id="2.40.440.10">
    <property type="entry name" value="L,D-transpeptidase catalytic domain-like"/>
    <property type="match status" value="1"/>
</dbReference>
<comment type="caution">
    <text evidence="9">The sequence shown here is derived from an EMBL/GenBank/DDBJ whole genome shotgun (WGS) entry which is preliminary data.</text>
</comment>
<keyword evidence="7" id="KW-0812">Transmembrane</keyword>
<dbReference type="EMBL" id="AZDA01000014">
    <property type="protein sequence ID" value="KRK40413.1"/>
    <property type="molecule type" value="Genomic_DNA"/>
</dbReference>
<dbReference type="GO" id="GO:0071972">
    <property type="term" value="F:peptidoglycan L,D-transpeptidase activity"/>
    <property type="evidence" value="ECO:0007669"/>
    <property type="project" value="TreeGrafter"/>
</dbReference>
<keyword evidence="10" id="KW-1185">Reference proteome</keyword>
<dbReference type="GO" id="GO:0008360">
    <property type="term" value="P:regulation of cell shape"/>
    <property type="evidence" value="ECO:0007669"/>
    <property type="project" value="UniProtKB-UniRule"/>
</dbReference>
<dbReference type="InterPro" id="IPR005490">
    <property type="entry name" value="LD_TPept_cat_dom"/>
</dbReference>
<dbReference type="GO" id="GO:0018104">
    <property type="term" value="P:peptidoglycan-protein cross-linking"/>
    <property type="evidence" value="ECO:0007669"/>
    <property type="project" value="TreeGrafter"/>
</dbReference>
<dbReference type="Pfam" id="PF03734">
    <property type="entry name" value="YkuD"/>
    <property type="match status" value="1"/>
</dbReference>
<dbReference type="PROSITE" id="PS52029">
    <property type="entry name" value="LD_TPASE"/>
    <property type="match status" value="1"/>
</dbReference>
<dbReference type="InterPro" id="IPR038054">
    <property type="entry name" value="LD_TPept-like_central_sf"/>
</dbReference>
<reference evidence="9 10" key="1">
    <citation type="journal article" date="2015" name="Genome Announc.">
        <title>Expanding the biotechnology potential of lactobacilli through comparative genomics of 213 strains and associated genera.</title>
        <authorList>
            <person name="Sun Z."/>
            <person name="Harris H.M."/>
            <person name="McCann A."/>
            <person name="Guo C."/>
            <person name="Argimon S."/>
            <person name="Zhang W."/>
            <person name="Yang X."/>
            <person name="Jeffery I.B."/>
            <person name="Cooney J.C."/>
            <person name="Kagawa T.F."/>
            <person name="Liu W."/>
            <person name="Song Y."/>
            <person name="Salvetti E."/>
            <person name="Wrobel A."/>
            <person name="Rasinkangas P."/>
            <person name="Parkhill J."/>
            <person name="Rea M.C."/>
            <person name="O'Sullivan O."/>
            <person name="Ritari J."/>
            <person name="Douillard F.P."/>
            <person name="Paul Ross R."/>
            <person name="Yang R."/>
            <person name="Briner A.E."/>
            <person name="Felis G.E."/>
            <person name="de Vos W.M."/>
            <person name="Barrangou R."/>
            <person name="Klaenhammer T.R."/>
            <person name="Caufield P.W."/>
            <person name="Cui Y."/>
            <person name="Zhang H."/>
            <person name="O'Toole P.W."/>
        </authorList>
    </citation>
    <scope>NUCLEOTIDE SEQUENCE [LARGE SCALE GENOMIC DNA]</scope>
    <source>
        <strain evidence="9 10">DSM 20003</strain>
    </source>
</reference>
<dbReference type="Gene3D" id="3.10.20.800">
    <property type="match status" value="1"/>
</dbReference>
<organism evidence="9 10">
    <name type="scientific">Loigolactobacillus bifermentans DSM 20003</name>
    <dbReference type="NCBI Taxonomy" id="1423726"/>
    <lineage>
        <taxon>Bacteria</taxon>
        <taxon>Bacillati</taxon>
        <taxon>Bacillota</taxon>
        <taxon>Bacilli</taxon>
        <taxon>Lactobacillales</taxon>
        <taxon>Lactobacillaceae</taxon>
        <taxon>Loigolactobacillus</taxon>
    </lineage>
</organism>
<dbReference type="Proteomes" id="UP000051461">
    <property type="component" value="Unassembled WGS sequence"/>
</dbReference>
<evidence type="ECO:0000256" key="1">
    <source>
        <dbReference type="ARBA" id="ARBA00004752"/>
    </source>
</evidence>
<sequence length="468" mass="50935">MHYKKIWGGLAVGCGLLIGGYLVGVYHYQTHFLPQTVVLKTNIGQKSIAQAAKLLAQGQDQRQLTLTDQKQTVAKATAAQLGLTTNFKPALQQLKHKQNSWAWPFKLSTASAATAKVANVINDQQLQAYCQQLAAKENPNRTVATDDAVTFDQTGKVVVTHNNQGNQISATALAKNLRQQLLDGGQQVALADSYEKPDFGVGTPKFDALKNRMEALVNDQHVVQIGTKKVKLTADQLLQTVQLTDHDMVATHYGVATLVQTLSANYNQSGTWHKFHSTHDGEVKVYGGLYGEHVDQTKTVKQLQTAIANGKGFTQKAAMTSSGTHVTGVHSIGNTYVEVDLKQQKEYYYRNGKLVLHSDIVSGDPTTGGTTPAGVYYIRSKQQGAVLRGQNNDGSAYASPVNYWMPIDDTGVGLHDSSWQPTYGGTWYIGHGSHGCINNPPSFIAKLYPKLKVGTPVVIYDKAQAKQL</sequence>
<dbReference type="CDD" id="cd16913">
    <property type="entry name" value="YkuD_like"/>
    <property type="match status" value="1"/>
</dbReference>
<evidence type="ECO:0000259" key="8">
    <source>
        <dbReference type="PROSITE" id="PS52029"/>
    </source>
</evidence>
<dbReference type="GO" id="GO:0016740">
    <property type="term" value="F:transferase activity"/>
    <property type="evidence" value="ECO:0007669"/>
    <property type="project" value="UniProtKB-KW"/>
</dbReference>
<protein>
    <recommendedName>
        <fullName evidence="8">L,D-TPase catalytic domain-containing protein</fullName>
    </recommendedName>
</protein>
<dbReference type="UniPathway" id="UPA00219"/>
<gene>
    <name evidence="9" type="ORF">FC07_GL000891</name>
</gene>